<feature type="compositionally biased region" description="Pro residues" evidence="1">
    <location>
        <begin position="26"/>
        <end position="52"/>
    </location>
</feature>
<accession>A0A438IL50</accession>
<dbReference type="AlphaFoldDB" id="A0A438IL50"/>
<sequence>MARTRGAKSSSPSNRKRSLRKEPSPGSVPEPTPKPSPSRPNPPPVKPAPPKPPARRYLTRSGGQPLKKKTRVESSEPIDLTEQSPEKSPNPSPVQIPVPSPVPSPIPSPEATPIPSPVLSPAPQEKAQEPQAPIPEPQIAAEAPLEEVIRRPMLPQPPIEGNLDCRTRAFHSELCFDLAAFRVRPELAQSFQLLRRYHMEHLLAPRDFFYPRVVTDFYQSHTLSLQSLKLQSPKPQLIHLLRKQILLLSTITPLIRHYIYLLFIKEIPLPPFDYSHSNHIEDNAQFGWGPGALSLNWLGVTDLNARYKVVAATFGALSEVQMMQAIYHFKAQEVNNPMLQTVFLLLTMHEPCREKGAGNFKMEANFAAWRHPLVISCEFVKGSPRLKITLNGINFVDHFLNQGAPAEHKSAETPIGHESVTVGERHMSKVSIICIASPRLSSILRDGSSSCSFASTEVGRRGPYNDLFDVHECDNNGNTWIYLAIQKARWALEAIRMEANGTTLGMTHASWSERLVRVVPLEHPQGPLVTGNDICVTGSIIEVEFWWDVVGTILLGTNVMQGFKFISLASSGLDRSNLKNGCLGCQGALRAADHTSL</sequence>
<comment type="caution">
    <text evidence="2">The sequence shown here is derived from an EMBL/GenBank/DDBJ whole genome shotgun (WGS) entry which is preliminary data.</text>
</comment>
<evidence type="ECO:0000313" key="3">
    <source>
        <dbReference type="Proteomes" id="UP000288805"/>
    </source>
</evidence>
<gene>
    <name evidence="2" type="ORF">CK203_026278</name>
</gene>
<feature type="compositionally biased region" description="Low complexity" evidence="1">
    <location>
        <begin position="121"/>
        <end position="136"/>
    </location>
</feature>
<feature type="region of interest" description="Disordered" evidence="1">
    <location>
        <begin position="1"/>
        <end position="136"/>
    </location>
</feature>
<dbReference type="EMBL" id="QGNW01000101">
    <property type="protein sequence ID" value="RVW97437.1"/>
    <property type="molecule type" value="Genomic_DNA"/>
</dbReference>
<dbReference type="Proteomes" id="UP000288805">
    <property type="component" value="Unassembled WGS sequence"/>
</dbReference>
<reference evidence="2 3" key="1">
    <citation type="journal article" date="2018" name="PLoS Genet.">
        <title>Population sequencing reveals clonal diversity and ancestral inbreeding in the grapevine cultivar Chardonnay.</title>
        <authorList>
            <person name="Roach M.J."/>
            <person name="Johnson D.L."/>
            <person name="Bohlmann J."/>
            <person name="van Vuuren H.J."/>
            <person name="Jones S.J."/>
            <person name="Pretorius I.S."/>
            <person name="Schmidt S.A."/>
            <person name="Borneman A.R."/>
        </authorList>
    </citation>
    <scope>NUCLEOTIDE SEQUENCE [LARGE SCALE GENOMIC DNA]</scope>
    <source>
        <strain evidence="3">cv. Chardonnay</strain>
        <tissue evidence="2">Leaf</tissue>
    </source>
</reference>
<name>A0A438IL50_VITVI</name>
<evidence type="ECO:0000256" key="1">
    <source>
        <dbReference type="SAM" id="MobiDB-lite"/>
    </source>
</evidence>
<feature type="compositionally biased region" description="Pro residues" evidence="1">
    <location>
        <begin position="88"/>
        <end position="120"/>
    </location>
</feature>
<evidence type="ECO:0000313" key="2">
    <source>
        <dbReference type="EMBL" id="RVW97437.1"/>
    </source>
</evidence>
<protein>
    <submittedName>
        <fullName evidence="2">Uncharacterized protein</fullName>
    </submittedName>
</protein>
<organism evidence="2 3">
    <name type="scientific">Vitis vinifera</name>
    <name type="common">Grape</name>
    <dbReference type="NCBI Taxonomy" id="29760"/>
    <lineage>
        <taxon>Eukaryota</taxon>
        <taxon>Viridiplantae</taxon>
        <taxon>Streptophyta</taxon>
        <taxon>Embryophyta</taxon>
        <taxon>Tracheophyta</taxon>
        <taxon>Spermatophyta</taxon>
        <taxon>Magnoliopsida</taxon>
        <taxon>eudicotyledons</taxon>
        <taxon>Gunneridae</taxon>
        <taxon>Pentapetalae</taxon>
        <taxon>rosids</taxon>
        <taxon>Vitales</taxon>
        <taxon>Vitaceae</taxon>
        <taxon>Viteae</taxon>
        <taxon>Vitis</taxon>
    </lineage>
</organism>
<proteinExistence type="predicted"/>